<proteinExistence type="predicted"/>
<gene>
    <name evidence="1" type="ORF">CHPC1247_0045</name>
</gene>
<keyword evidence="2" id="KW-1185">Reference proteome</keyword>
<accession>A0A3G8FBQ1</accession>
<organism evidence="1 2">
    <name type="scientific">Streptococcus phage CHPC1247</name>
    <dbReference type="NCBI Taxonomy" id="2365033"/>
    <lineage>
        <taxon>Viruses</taxon>
        <taxon>Duplodnaviria</taxon>
        <taxon>Heunggongvirae</taxon>
        <taxon>Uroviricota</taxon>
        <taxon>Caudoviricetes</taxon>
        <taxon>Aliceevansviridae</taxon>
        <taxon>Brussowvirus</taxon>
        <taxon>Brussowvirus CHPC1247</taxon>
    </lineage>
</organism>
<evidence type="ECO:0000313" key="2">
    <source>
        <dbReference type="Proteomes" id="UP000279276"/>
    </source>
</evidence>
<reference evidence="1 2" key="1">
    <citation type="submission" date="2018-09" db="EMBL/GenBank/DDBJ databases">
        <title>A comparative genomics approach for identifying host-range determinants of bacteriophages infecting Streptococcus thermophilus.</title>
        <authorList>
            <person name="Szymczak P."/>
            <person name="Rau M.H."/>
            <person name="Monteiro J.M."/>
            <person name="de Pinho M.G."/>
            <person name="Filipe S.R."/>
            <person name="Vogensen F.K."/>
            <person name="Zeidan A."/>
            <person name="Janzen T."/>
        </authorList>
    </citation>
    <scope>NUCLEOTIDE SEQUENCE [LARGE SCALE GENOMIC DNA]</scope>
</reference>
<name>A0A3G8FBQ1_9CAUD</name>
<protein>
    <submittedName>
        <fullName evidence="1">Uncharacterized protein</fullName>
    </submittedName>
</protein>
<sequence>MNLKFRAWDEQFQSMSEVIDIDYRPHCSFIKRRYGLYFKHSAVM</sequence>
<dbReference type="Proteomes" id="UP000279276">
    <property type="component" value="Segment"/>
</dbReference>
<dbReference type="EMBL" id="MH937511">
    <property type="protein sequence ID" value="AZF92234.1"/>
    <property type="molecule type" value="Genomic_DNA"/>
</dbReference>
<evidence type="ECO:0000313" key="1">
    <source>
        <dbReference type="EMBL" id="AZF92234.1"/>
    </source>
</evidence>